<sequence>MVRCDLEGMTEDIRVPITPGDTMDDVMRRFVGAPAGVAVPIVPGWDWHLVLDGLAGARHRYLQALGTENGMAARRAVGEALWWVSAADEYLRERISGMKNSDYYRELVKTVGGARLAGLVYARNRAGHQLARLLLLRLTHVEPITVVATDGSQRQVHTQVQVHYGLRPFDPAPQDGYYFADNNNLPSASAAHRERFDRNTCYINHVALQPVNDILEKTETALRKTLQWNQTGPDRYNIAINTTISPLT</sequence>
<keyword evidence="2" id="KW-1185">Reference proteome</keyword>
<organism evidence="1 2">
    <name type="scientific">Herbihabitans rhizosphaerae</name>
    <dbReference type="NCBI Taxonomy" id="1872711"/>
    <lineage>
        <taxon>Bacteria</taxon>
        <taxon>Bacillati</taxon>
        <taxon>Actinomycetota</taxon>
        <taxon>Actinomycetes</taxon>
        <taxon>Pseudonocardiales</taxon>
        <taxon>Pseudonocardiaceae</taxon>
        <taxon>Herbihabitans</taxon>
    </lineage>
</organism>
<dbReference type="Proteomes" id="UP000294257">
    <property type="component" value="Unassembled WGS sequence"/>
</dbReference>
<gene>
    <name evidence="1" type="ORF">EV193_11621</name>
</gene>
<evidence type="ECO:0000313" key="2">
    <source>
        <dbReference type="Proteomes" id="UP000294257"/>
    </source>
</evidence>
<reference evidence="1 2" key="1">
    <citation type="submission" date="2019-02" db="EMBL/GenBank/DDBJ databases">
        <title>Genomic Encyclopedia of Type Strains, Phase IV (KMG-IV): sequencing the most valuable type-strain genomes for metagenomic binning, comparative biology and taxonomic classification.</title>
        <authorList>
            <person name="Goeker M."/>
        </authorList>
    </citation>
    <scope>NUCLEOTIDE SEQUENCE [LARGE SCALE GENOMIC DNA]</scope>
    <source>
        <strain evidence="1 2">DSM 101727</strain>
    </source>
</reference>
<dbReference type="EMBL" id="SGWQ01000016">
    <property type="protein sequence ID" value="RZS30501.1"/>
    <property type="molecule type" value="Genomic_DNA"/>
</dbReference>
<comment type="caution">
    <text evidence="1">The sequence shown here is derived from an EMBL/GenBank/DDBJ whole genome shotgun (WGS) entry which is preliminary data.</text>
</comment>
<accession>A0A4Q7KFQ0</accession>
<proteinExistence type="predicted"/>
<dbReference type="AlphaFoldDB" id="A0A4Q7KFQ0"/>
<protein>
    <submittedName>
        <fullName evidence="1">Uncharacterized protein</fullName>
    </submittedName>
</protein>
<name>A0A4Q7KFQ0_9PSEU</name>
<evidence type="ECO:0000313" key="1">
    <source>
        <dbReference type="EMBL" id="RZS30501.1"/>
    </source>
</evidence>